<gene>
    <name evidence="2" type="ORF">QCA50_018554</name>
</gene>
<evidence type="ECO:0000313" key="3">
    <source>
        <dbReference type="Proteomes" id="UP001385951"/>
    </source>
</evidence>
<comment type="caution">
    <text evidence="2">The sequence shown here is derived from an EMBL/GenBank/DDBJ whole genome shotgun (WGS) entry which is preliminary data.</text>
</comment>
<feature type="compositionally biased region" description="Polar residues" evidence="1">
    <location>
        <begin position="32"/>
        <end position="43"/>
    </location>
</feature>
<name>A0AAW0FCJ4_9APHY</name>
<dbReference type="AlphaFoldDB" id="A0AAW0FCJ4"/>
<dbReference type="EMBL" id="JASBNA010000071">
    <property type="protein sequence ID" value="KAK7678493.1"/>
    <property type="molecule type" value="Genomic_DNA"/>
</dbReference>
<dbReference type="Proteomes" id="UP001385951">
    <property type="component" value="Unassembled WGS sequence"/>
</dbReference>
<protein>
    <submittedName>
        <fullName evidence="2">Uncharacterized protein</fullName>
    </submittedName>
</protein>
<sequence length="132" mass="14521">MSKLSWNRCPFGSMTGKFMEGSAAISGGSGSDSRLTRGSSSQVPGPIPSGNGLTLAEMTRIVESDPLPIPSFSIPHWLFRSPRQRCLMEYAHHSWPGFRVLESYQLGTVPLKDVPCQNMVFSQDVLRYSNSP</sequence>
<keyword evidence="3" id="KW-1185">Reference proteome</keyword>
<reference evidence="2 3" key="1">
    <citation type="submission" date="2022-09" db="EMBL/GenBank/DDBJ databases">
        <authorList>
            <person name="Palmer J.M."/>
        </authorList>
    </citation>
    <scope>NUCLEOTIDE SEQUENCE [LARGE SCALE GENOMIC DNA]</scope>
    <source>
        <strain evidence="2 3">DSM 7382</strain>
    </source>
</reference>
<organism evidence="2 3">
    <name type="scientific">Cerrena zonata</name>
    <dbReference type="NCBI Taxonomy" id="2478898"/>
    <lineage>
        <taxon>Eukaryota</taxon>
        <taxon>Fungi</taxon>
        <taxon>Dikarya</taxon>
        <taxon>Basidiomycota</taxon>
        <taxon>Agaricomycotina</taxon>
        <taxon>Agaricomycetes</taxon>
        <taxon>Polyporales</taxon>
        <taxon>Cerrenaceae</taxon>
        <taxon>Cerrena</taxon>
    </lineage>
</organism>
<proteinExistence type="predicted"/>
<evidence type="ECO:0000256" key="1">
    <source>
        <dbReference type="SAM" id="MobiDB-lite"/>
    </source>
</evidence>
<feature type="region of interest" description="Disordered" evidence="1">
    <location>
        <begin position="22"/>
        <end position="51"/>
    </location>
</feature>
<accession>A0AAW0FCJ4</accession>
<evidence type="ECO:0000313" key="2">
    <source>
        <dbReference type="EMBL" id="KAK7678493.1"/>
    </source>
</evidence>